<dbReference type="PANTHER" id="PTHR11771">
    <property type="entry name" value="LIPOXYGENASE"/>
    <property type="match status" value="1"/>
</dbReference>
<evidence type="ECO:0000256" key="4">
    <source>
        <dbReference type="ARBA" id="ARBA00022723"/>
    </source>
</evidence>
<evidence type="ECO:0000256" key="11">
    <source>
        <dbReference type="ARBA" id="ARBA00023160"/>
    </source>
</evidence>
<dbReference type="GO" id="GO:0006633">
    <property type="term" value="P:fatty acid biosynthetic process"/>
    <property type="evidence" value="ECO:0007669"/>
    <property type="project" value="UniProtKB-KW"/>
</dbReference>
<keyword evidence="4 12" id="KW-0479">Metal-binding</keyword>
<keyword evidence="6" id="KW-0276">Fatty acid metabolism</keyword>
<sequence>MRESMTTLFTTTWAVLTVAKIWPGRFSAAAMNSHFHGAAELDGPPTETDQLCESRLGSFYVPRDEAFEEAKQSALEAAQLRALLRNLIPAASDFLAGGGAPFASFSEVDALYSDGFLMGEDEPKWFAHQILANIWNSWQRMMRFDTPAVIKGDRFSWLRDGEFARQMLAGVNPVNIELLRELPISSKLDPDVYGPPESALTKEVIERDLLEMSLEEVFLLVLDNLDLELYQILPFVNKMNSLPGIKTYASRTVFYLSNAGVLRPLAIELSLPPTSSSSAGSKRVFTHGQDATTQWMWKLAKAHVWPNDASIHQIVNHLLRTHVCTEPYIIAMHRQLSVMHPIYKLLYPHMRYTLAVNAFARKNLISGGGIIEASYSPGKYAMGLSSAAYKTMWRFDMDALPADLLQRGMAVQDPCMPSGVKLVIEDYPYASDGLLIWQAIKELAEAYVEHFYCEPNSVKSDLELQAWWDEILNIGHADKRNEPWWPKLHTNEDLSSILTTMIWTTSGQHAAINFGQYPFGGCPLNRPTFMRRLIPQEGEPDYEKFKLNPEEFFLSSLPTRYQASKVMATQESVSSHSPDEEYLGKPNSSGNHWTNDEDIQNLYSKFADQLEAIEKMINLRNKDIQLQNRCGAGVPPYELLHPTSGPGVTGRGIPKSVSA</sequence>
<evidence type="ECO:0000256" key="6">
    <source>
        <dbReference type="ARBA" id="ARBA00022832"/>
    </source>
</evidence>
<dbReference type="PROSITE" id="PS00081">
    <property type="entry name" value="LIPOXYGENASE_2"/>
    <property type="match status" value="1"/>
</dbReference>
<keyword evidence="10" id="KW-0443">Lipid metabolism</keyword>
<comment type="pathway">
    <text evidence="13">Lipid metabolism; oxylipin biosynthesis.</text>
</comment>
<evidence type="ECO:0000256" key="8">
    <source>
        <dbReference type="ARBA" id="ARBA00023002"/>
    </source>
</evidence>
<feature type="domain" description="Lipoxygenase" evidence="15">
    <location>
        <begin position="1"/>
        <end position="659"/>
    </location>
</feature>
<keyword evidence="11 13" id="KW-0275">Fatty acid biosynthesis</keyword>
<proteinExistence type="inferred from homology"/>
<dbReference type="SUPFAM" id="SSF48484">
    <property type="entry name" value="Lipoxigenase"/>
    <property type="match status" value="1"/>
</dbReference>
<evidence type="ECO:0000256" key="5">
    <source>
        <dbReference type="ARBA" id="ARBA00022767"/>
    </source>
</evidence>
<evidence type="ECO:0000256" key="9">
    <source>
        <dbReference type="ARBA" id="ARBA00023004"/>
    </source>
</evidence>
<dbReference type="InterPro" id="IPR036226">
    <property type="entry name" value="LipOase_C_sf"/>
</dbReference>
<dbReference type="PRINTS" id="PR00087">
    <property type="entry name" value="LIPOXYGENASE"/>
</dbReference>
<evidence type="ECO:0000256" key="13">
    <source>
        <dbReference type="RuleBase" id="RU003975"/>
    </source>
</evidence>
<dbReference type="GO" id="GO:0031408">
    <property type="term" value="P:oxylipin biosynthetic process"/>
    <property type="evidence" value="ECO:0007669"/>
    <property type="project" value="UniProtKB-UniRule"/>
</dbReference>
<evidence type="ECO:0000256" key="12">
    <source>
        <dbReference type="RuleBase" id="RU003974"/>
    </source>
</evidence>
<evidence type="ECO:0000256" key="14">
    <source>
        <dbReference type="SAM" id="MobiDB-lite"/>
    </source>
</evidence>
<keyword evidence="17" id="KW-1185">Reference proteome</keyword>
<name>A0AAV0S282_9ROSI</name>
<dbReference type="GO" id="GO:0046872">
    <property type="term" value="F:metal ion binding"/>
    <property type="evidence" value="ECO:0007669"/>
    <property type="project" value="UniProtKB-UniRule"/>
</dbReference>
<dbReference type="PROSITE" id="PS51393">
    <property type="entry name" value="LIPOXYGENASE_3"/>
    <property type="match status" value="1"/>
</dbReference>
<dbReference type="InterPro" id="IPR020833">
    <property type="entry name" value="LipOase_Fe_BS"/>
</dbReference>
<gene>
    <name evidence="16" type="ORF">LITE_LOCUS51193</name>
</gene>
<dbReference type="InterPro" id="IPR020834">
    <property type="entry name" value="LipOase_CS"/>
</dbReference>
<dbReference type="Gene3D" id="4.10.375.10">
    <property type="entry name" value="Lipoxygenase-1, Domain 2"/>
    <property type="match status" value="1"/>
</dbReference>
<dbReference type="Gene3D" id="1.20.245.10">
    <property type="entry name" value="Lipoxygenase-1, Domain 5"/>
    <property type="match status" value="1"/>
</dbReference>
<dbReference type="FunFam" id="1.20.245.10:FF:000002">
    <property type="entry name" value="Lipoxygenase"/>
    <property type="match status" value="1"/>
</dbReference>
<evidence type="ECO:0000256" key="10">
    <source>
        <dbReference type="ARBA" id="ARBA00023098"/>
    </source>
</evidence>
<dbReference type="InterPro" id="IPR001246">
    <property type="entry name" value="LipOase_plant"/>
</dbReference>
<dbReference type="Pfam" id="PF00305">
    <property type="entry name" value="Lipoxygenase"/>
    <property type="match status" value="1"/>
</dbReference>
<comment type="caution">
    <text evidence="16">The sequence shown here is derived from an EMBL/GenBank/DDBJ whole genome shotgun (WGS) entry which is preliminary data.</text>
</comment>
<dbReference type="EC" id="1.13.11.-" evidence="13"/>
<keyword evidence="5 13" id="KW-0925">Oxylipin biosynthesis</keyword>
<comment type="similarity">
    <text evidence="2 12">Belongs to the lipoxygenase family.</text>
</comment>
<evidence type="ECO:0000313" key="16">
    <source>
        <dbReference type="EMBL" id="CAI0627254.1"/>
    </source>
</evidence>
<keyword evidence="3 13" id="KW-0444">Lipid biosynthesis</keyword>
<dbReference type="EMBL" id="CAMGYJ010000011">
    <property type="protein sequence ID" value="CAI0627254.1"/>
    <property type="molecule type" value="Genomic_DNA"/>
</dbReference>
<dbReference type="InterPro" id="IPR027433">
    <property type="entry name" value="Lipoxygenase_dom_3"/>
</dbReference>
<dbReference type="PROSITE" id="PS00711">
    <property type="entry name" value="LIPOXYGENASE_1"/>
    <property type="match status" value="1"/>
</dbReference>
<evidence type="ECO:0000259" key="15">
    <source>
        <dbReference type="PROSITE" id="PS51393"/>
    </source>
</evidence>
<keyword evidence="8 12" id="KW-0560">Oxidoreductase</keyword>
<organism evidence="16 17">
    <name type="scientific">Linum tenue</name>
    <dbReference type="NCBI Taxonomy" id="586396"/>
    <lineage>
        <taxon>Eukaryota</taxon>
        <taxon>Viridiplantae</taxon>
        <taxon>Streptophyta</taxon>
        <taxon>Embryophyta</taxon>
        <taxon>Tracheophyta</taxon>
        <taxon>Spermatophyta</taxon>
        <taxon>Magnoliopsida</taxon>
        <taxon>eudicotyledons</taxon>
        <taxon>Gunneridae</taxon>
        <taxon>Pentapetalae</taxon>
        <taxon>rosids</taxon>
        <taxon>fabids</taxon>
        <taxon>Malpighiales</taxon>
        <taxon>Linaceae</taxon>
        <taxon>Linum</taxon>
    </lineage>
</organism>
<dbReference type="Proteomes" id="UP001154282">
    <property type="component" value="Unassembled WGS sequence"/>
</dbReference>
<evidence type="ECO:0000313" key="17">
    <source>
        <dbReference type="Proteomes" id="UP001154282"/>
    </source>
</evidence>
<dbReference type="InterPro" id="IPR000907">
    <property type="entry name" value="LipOase"/>
</dbReference>
<dbReference type="GO" id="GO:0034440">
    <property type="term" value="P:lipid oxidation"/>
    <property type="evidence" value="ECO:0007669"/>
    <property type="project" value="InterPro"/>
</dbReference>
<keyword evidence="9 12" id="KW-0408">Iron</keyword>
<feature type="region of interest" description="Disordered" evidence="14">
    <location>
        <begin position="569"/>
        <end position="596"/>
    </location>
</feature>
<dbReference type="GO" id="GO:0016702">
    <property type="term" value="F:oxidoreductase activity, acting on single donors with incorporation of molecular oxygen, incorporation of two atoms of oxygen"/>
    <property type="evidence" value="ECO:0007669"/>
    <property type="project" value="InterPro"/>
</dbReference>
<comment type="cofactor">
    <cofactor evidence="1 12">
        <name>Fe cation</name>
        <dbReference type="ChEBI" id="CHEBI:24875"/>
    </cofactor>
</comment>
<comment type="function">
    <text evidence="13">Plant lipoxygenase may be involved in a number of diverse aspects of plant physiology including growth and development, pest resistance, and senescence or responses to wounding.</text>
</comment>
<evidence type="ECO:0000256" key="7">
    <source>
        <dbReference type="ARBA" id="ARBA00022964"/>
    </source>
</evidence>
<accession>A0AAV0S282</accession>
<keyword evidence="7 12" id="KW-0223">Dioxygenase</keyword>
<evidence type="ECO:0000256" key="1">
    <source>
        <dbReference type="ARBA" id="ARBA00001962"/>
    </source>
</evidence>
<dbReference type="Gene3D" id="3.10.450.60">
    <property type="match status" value="1"/>
</dbReference>
<dbReference type="Gene3D" id="4.10.372.10">
    <property type="entry name" value="Lipoxygenase-1, Domain 3"/>
    <property type="match status" value="1"/>
</dbReference>
<evidence type="ECO:0000256" key="2">
    <source>
        <dbReference type="ARBA" id="ARBA00009419"/>
    </source>
</evidence>
<dbReference type="PRINTS" id="PR00468">
    <property type="entry name" value="PLTLPOXGNASE"/>
</dbReference>
<reference evidence="16" key="1">
    <citation type="submission" date="2022-08" db="EMBL/GenBank/DDBJ databases">
        <authorList>
            <person name="Gutierrez-Valencia J."/>
        </authorList>
    </citation>
    <scope>NUCLEOTIDE SEQUENCE</scope>
</reference>
<dbReference type="AlphaFoldDB" id="A0AAV0S282"/>
<protein>
    <recommendedName>
        <fullName evidence="13">Lipoxygenase</fullName>
        <ecNumber evidence="13">1.13.11.-</ecNumber>
    </recommendedName>
</protein>
<evidence type="ECO:0000256" key="3">
    <source>
        <dbReference type="ARBA" id="ARBA00022516"/>
    </source>
</evidence>
<dbReference type="InterPro" id="IPR013819">
    <property type="entry name" value="LipOase_C"/>
</dbReference>